<sequence>MRKKWLSSPCRYYTNQHASYRLCLFLSSPIASH</sequence>
<keyword evidence="2" id="KW-1185">Reference proteome</keyword>
<reference evidence="1 2" key="1">
    <citation type="submission" date="2021-05" db="EMBL/GenBank/DDBJ databases">
        <title>Naturally bred epsilon2 phages have an improved host range and effectivity in uropathogenic E. coli over their ancestor phages.</title>
        <authorList>
            <person name="Saez D."/>
            <person name="Loose M."/>
            <person name="Mutti M."/>
            <person name="Visram Z."/>
            <person name="Hitzenhammer E."/>
            <person name="Dippel D."/>
            <person name="Tisakova L."/>
            <person name="Schertler S."/>
            <person name="Wittmann J."/>
            <person name="Corsini L."/>
            <person name="Wagenlehner F."/>
        </authorList>
    </citation>
    <scope>NUCLEOTIDE SEQUENCE [LARGE SCALE GENOMIC DNA]</scope>
</reference>
<evidence type="ECO:0000313" key="1">
    <source>
        <dbReference type="EMBL" id="QZI80608.1"/>
    </source>
</evidence>
<name>A0ABX9ALS1_9CAUD</name>
<accession>A0ABX9ALS1</accession>
<organism evidence="1 2">
    <name type="scientific">Escherichia phage vB_EcoP-CHD5UKE1</name>
    <dbReference type="NCBI Taxonomy" id="2865805"/>
    <lineage>
        <taxon>Viruses</taxon>
        <taxon>Duplodnaviria</taxon>
        <taxon>Heunggongvirae</taxon>
        <taxon>Uroviricota</taxon>
        <taxon>Caudoviricetes</taxon>
        <taxon>Mktvariviridae</taxon>
        <taxon>Gordonclarkvirinae</taxon>
        <taxon>Kuravirus</taxon>
        <taxon>Kuravirus CHD5UKE1</taxon>
        <taxon>Kuravirus SU10</taxon>
    </lineage>
</organism>
<dbReference type="Proteomes" id="UP000828739">
    <property type="component" value="Segment"/>
</dbReference>
<protein>
    <submittedName>
        <fullName evidence="1">Uncharacterized protein</fullName>
    </submittedName>
</protein>
<evidence type="ECO:0000313" key="2">
    <source>
        <dbReference type="Proteomes" id="UP000828739"/>
    </source>
</evidence>
<gene>
    <name evidence="1" type="ORF">CHD5UKE1_112</name>
</gene>
<proteinExistence type="predicted"/>
<dbReference type="EMBL" id="MZ234028">
    <property type="protein sequence ID" value="QZI80608.1"/>
    <property type="molecule type" value="Genomic_DNA"/>
</dbReference>